<proteinExistence type="predicted"/>
<dbReference type="InterPro" id="IPR044922">
    <property type="entry name" value="DUF2063_N_sf"/>
</dbReference>
<dbReference type="Gene3D" id="1.10.150.690">
    <property type="entry name" value="DUF2063"/>
    <property type="match status" value="1"/>
</dbReference>
<dbReference type="GO" id="GO:0003677">
    <property type="term" value="F:DNA binding"/>
    <property type="evidence" value="ECO:0007669"/>
    <property type="project" value="UniProtKB-KW"/>
</dbReference>
<evidence type="ECO:0000259" key="1">
    <source>
        <dbReference type="Pfam" id="PF09836"/>
    </source>
</evidence>
<dbReference type="EMBL" id="JAQQLI010000023">
    <property type="protein sequence ID" value="MDC7787089.1"/>
    <property type="molecule type" value="Genomic_DNA"/>
</dbReference>
<dbReference type="Pfam" id="PF09836">
    <property type="entry name" value="DUF2063"/>
    <property type="match status" value="1"/>
</dbReference>
<organism evidence="2 3">
    <name type="scientific">Rhodoplanes tepidamans</name>
    <name type="common">Rhodoplanes cryptolactis</name>
    <dbReference type="NCBI Taxonomy" id="200616"/>
    <lineage>
        <taxon>Bacteria</taxon>
        <taxon>Pseudomonadati</taxon>
        <taxon>Pseudomonadota</taxon>
        <taxon>Alphaproteobacteria</taxon>
        <taxon>Hyphomicrobiales</taxon>
        <taxon>Nitrobacteraceae</taxon>
        <taxon>Rhodoplanes</taxon>
    </lineage>
</organism>
<keyword evidence="2" id="KW-0238">DNA-binding</keyword>
<feature type="domain" description="Putative DNA-binding" evidence="1">
    <location>
        <begin position="6"/>
        <end position="93"/>
    </location>
</feature>
<dbReference type="Proteomes" id="UP001165652">
    <property type="component" value="Unassembled WGS sequence"/>
</dbReference>
<evidence type="ECO:0000313" key="2">
    <source>
        <dbReference type="EMBL" id="MDC7787089.1"/>
    </source>
</evidence>
<dbReference type="InterPro" id="IPR018640">
    <property type="entry name" value="DUF2063"/>
</dbReference>
<keyword evidence="3" id="KW-1185">Reference proteome</keyword>
<reference evidence="2" key="1">
    <citation type="journal article" date="2023" name="Microbiol Resour">
        <title>Genome Sequences of Rhodoplanes serenus and Two Thermotolerant Strains, Rhodoplanes tepidamans and 'Rhodoplanes cryptolactis,' Further Refine the Genus.</title>
        <authorList>
            <person name="Rayyan A.A."/>
            <person name="Kyndt J.A."/>
        </authorList>
    </citation>
    <scope>NUCLEOTIDE SEQUENCE</scope>
    <source>
        <strain evidence="2">DSM 9987</strain>
    </source>
</reference>
<sequence>MSGAPFAAALLDPGRPLPVEITSHTARHPERRFAVYRNNVTASLIEALRARFPATEQIVGEDFFAATARDFVRAHPPRSPLLMRYGDGFPAFLEHFPPAAGMPWLADVARLEAARTRAYHAADAVPLGPSDFAAIDPATLGTLRVALHPSAAIVRSPFPVVTIWAMNSGTAALGPVDFDTPEDALVLRPHLDVTVTRLPPGAAAFLAALRADAAIADAAVAALADDAGFDPTAALALLIGSGLATAVTPAPEASP</sequence>
<comment type="caution">
    <text evidence="2">The sequence shown here is derived from an EMBL/GenBank/DDBJ whole genome shotgun (WGS) entry which is preliminary data.</text>
</comment>
<evidence type="ECO:0000313" key="3">
    <source>
        <dbReference type="Proteomes" id="UP001165652"/>
    </source>
</evidence>
<name>A0ABT5JBN9_RHOTP</name>
<gene>
    <name evidence="2" type="ORF">PQJ73_15460</name>
</gene>
<dbReference type="RefSeq" id="WP_272777930.1">
    <property type="nucleotide sequence ID" value="NZ_JAQQLI010000023.1"/>
</dbReference>
<accession>A0ABT5JBN9</accession>
<protein>
    <submittedName>
        <fullName evidence="2">DNA-binding domain-containing protein</fullName>
    </submittedName>
</protein>
<reference evidence="2" key="2">
    <citation type="submission" date="2023-02" db="EMBL/GenBank/DDBJ databases">
        <authorList>
            <person name="Rayyan A."/>
            <person name="Meyer T."/>
            <person name="Kyndt J.A."/>
        </authorList>
    </citation>
    <scope>NUCLEOTIDE SEQUENCE</scope>
    <source>
        <strain evidence="2">DSM 9987</strain>
    </source>
</reference>